<accession>T1JHD1</accession>
<comment type="subcellular location">
    <subcellularLocation>
        <location evidence="1">Endoplasmic reticulum membrane</location>
        <topology evidence="1">Peripheral membrane protein</topology>
    </subcellularLocation>
</comment>
<organism evidence="8 9">
    <name type="scientific">Strigamia maritima</name>
    <name type="common">European centipede</name>
    <name type="synonym">Geophilus maritimus</name>
    <dbReference type="NCBI Taxonomy" id="126957"/>
    <lineage>
        <taxon>Eukaryota</taxon>
        <taxon>Metazoa</taxon>
        <taxon>Ecdysozoa</taxon>
        <taxon>Arthropoda</taxon>
        <taxon>Myriapoda</taxon>
        <taxon>Chilopoda</taxon>
        <taxon>Pleurostigmophora</taxon>
        <taxon>Geophilomorpha</taxon>
        <taxon>Linotaeniidae</taxon>
        <taxon>Strigamia</taxon>
    </lineage>
</organism>
<sequence length="139" mass="16229">MDEMGPTARATTAGCAKVFIQRDYQDGTRVKFQTKFPPELEDKIERSTFEHLVTTLNSYYCEAEKISGTTYFEGLLACFTAYLVYICMETHYEKCLKRVTRFIQEQNESIWIPRGLLVVDPIERGLRVVSFYKYNCKFS</sequence>
<dbReference type="EMBL" id="JH430212">
    <property type="status" value="NOT_ANNOTATED_CDS"/>
    <property type="molecule type" value="Genomic_DNA"/>
</dbReference>
<evidence type="ECO:0000256" key="1">
    <source>
        <dbReference type="ARBA" id="ARBA00004406"/>
    </source>
</evidence>
<dbReference type="EnsemblMetazoa" id="SMAR013262-RA">
    <property type="protein sequence ID" value="SMAR013262-PA"/>
    <property type="gene ID" value="SMAR013262"/>
</dbReference>
<comment type="subunit">
    <text evidence="3">Interacts with ERF2.</text>
</comment>
<evidence type="ECO:0000313" key="9">
    <source>
        <dbReference type="Proteomes" id="UP000014500"/>
    </source>
</evidence>
<evidence type="ECO:0000256" key="4">
    <source>
        <dbReference type="ARBA" id="ARBA00018463"/>
    </source>
</evidence>
<keyword evidence="5" id="KW-0256">Endoplasmic reticulum</keyword>
<dbReference type="PhylomeDB" id="T1JHD1"/>
<dbReference type="Proteomes" id="UP000014500">
    <property type="component" value="Unassembled WGS sequence"/>
</dbReference>
<comment type="similarity">
    <text evidence="2">Belongs to the ERF4 family.</text>
</comment>
<dbReference type="PANTHER" id="PTHR13254:SF0">
    <property type="entry name" value="GOLGIN SUBFAMILY A MEMBER 7_ERF4 DOMAIN-CONTAINING PROTEIN"/>
    <property type="match status" value="1"/>
</dbReference>
<dbReference type="OMA" id="WENTITR"/>
<dbReference type="InterPro" id="IPR051371">
    <property type="entry name" value="Ras_palmitoyltransferase"/>
</dbReference>
<keyword evidence="6" id="KW-0472">Membrane</keyword>
<dbReference type="AlphaFoldDB" id="T1JHD1"/>
<dbReference type="GO" id="GO:0005789">
    <property type="term" value="C:endoplasmic reticulum membrane"/>
    <property type="evidence" value="ECO:0007669"/>
    <property type="project" value="UniProtKB-SubCell"/>
</dbReference>
<proteinExistence type="inferred from homology"/>
<dbReference type="PANTHER" id="PTHR13254">
    <property type="entry name" value="GOLGI AUTOANTIGEN, GOLGIN SUBFAMILY A, 7"/>
    <property type="match status" value="1"/>
</dbReference>
<dbReference type="GO" id="GO:0002178">
    <property type="term" value="C:palmitoyltransferase complex"/>
    <property type="evidence" value="ECO:0007669"/>
    <property type="project" value="TreeGrafter"/>
</dbReference>
<evidence type="ECO:0000313" key="8">
    <source>
        <dbReference type="EnsemblMetazoa" id="SMAR013262-PA"/>
    </source>
</evidence>
<evidence type="ECO:0000256" key="3">
    <source>
        <dbReference type="ARBA" id="ARBA00011396"/>
    </source>
</evidence>
<evidence type="ECO:0000256" key="5">
    <source>
        <dbReference type="ARBA" id="ARBA00022824"/>
    </source>
</evidence>
<reference evidence="9" key="1">
    <citation type="submission" date="2011-05" db="EMBL/GenBank/DDBJ databases">
        <authorList>
            <person name="Richards S.R."/>
            <person name="Qu J."/>
            <person name="Jiang H."/>
            <person name="Jhangiani S.N."/>
            <person name="Agravi P."/>
            <person name="Goodspeed R."/>
            <person name="Gross S."/>
            <person name="Mandapat C."/>
            <person name="Jackson L."/>
            <person name="Mathew T."/>
            <person name="Pu L."/>
            <person name="Thornton R."/>
            <person name="Saada N."/>
            <person name="Wilczek-Boney K.B."/>
            <person name="Lee S."/>
            <person name="Kovar C."/>
            <person name="Wu Y."/>
            <person name="Scherer S.E."/>
            <person name="Worley K.C."/>
            <person name="Muzny D.M."/>
            <person name="Gibbs R."/>
        </authorList>
    </citation>
    <scope>NUCLEOTIDE SEQUENCE</scope>
    <source>
        <strain evidence="9">Brora</strain>
    </source>
</reference>
<dbReference type="HOGENOM" id="CLU_130071_0_1_1"/>
<evidence type="ECO:0000259" key="7">
    <source>
        <dbReference type="Pfam" id="PF10256"/>
    </source>
</evidence>
<dbReference type="InterPro" id="IPR019383">
    <property type="entry name" value="Golgin_A_7/ERF4"/>
</dbReference>
<feature type="domain" description="Golgin subfamily A member 7/ERF4" evidence="7">
    <location>
        <begin position="18"/>
        <end position="129"/>
    </location>
</feature>
<protein>
    <recommendedName>
        <fullName evidence="4">Ras modification protein ERF4</fullName>
    </recommendedName>
</protein>
<evidence type="ECO:0000256" key="2">
    <source>
        <dbReference type="ARBA" id="ARBA00007732"/>
    </source>
</evidence>
<reference evidence="8" key="2">
    <citation type="submission" date="2015-02" db="UniProtKB">
        <authorList>
            <consortium name="EnsemblMetazoa"/>
        </authorList>
    </citation>
    <scope>IDENTIFICATION</scope>
</reference>
<dbReference type="STRING" id="126957.T1JHD1"/>
<keyword evidence="9" id="KW-1185">Reference proteome</keyword>
<dbReference type="GO" id="GO:0006612">
    <property type="term" value="P:protein targeting to membrane"/>
    <property type="evidence" value="ECO:0007669"/>
    <property type="project" value="TreeGrafter"/>
</dbReference>
<name>T1JHD1_STRMM</name>
<dbReference type="eggNOG" id="KOG4069">
    <property type="taxonomic scope" value="Eukaryota"/>
</dbReference>
<dbReference type="Pfam" id="PF10256">
    <property type="entry name" value="Erf4"/>
    <property type="match status" value="1"/>
</dbReference>
<evidence type="ECO:0000256" key="6">
    <source>
        <dbReference type="ARBA" id="ARBA00023136"/>
    </source>
</evidence>